<dbReference type="RefSeq" id="WP_245130749.1">
    <property type="nucleotide sequence ID" value="NZ_JALJEJ010000006.1"/>
</dbReference>
<keyword evidence="1" id="KW-1133">Transmembrane helix</keyword>
<keyword evidence="1" id="KW-0812">Transmembrane</keyword>
<dbReference type="Proteomes" id="UP001139450">
    <property type="component" value="Unassembled WGS sequence"/>
</dbReference>
<dbReference type="AlphaFoldDB" id="A0A9X1X4H9"/>
<dbReference type="EMBL" id="JALJEJ010000006">
    <property type="protein sequence ID" value="MCJ8210818.1"/>
    <property type="molecule type" value="Genomic_DNA"/>
</dbReference>
<feature type="transmembrane region" description="Helical" evidence="1">
    <location>
        <begin position="131"/>
        <end position="149"/>
    </location>
</feature>
<name>A0A9X1X4H9_9SPHI</name>
<accession>A0A9X1X4H9</accession>
<evidence type="ECO:0000313" key="2">
    <source>
        <dbReference type="EMBL" id="MCJ8210818.1"/>
    </source>
</evidence>
<reference evidence="2" key="1">
    <citation type="submission" date="2022-04" db="EMBL/GenBank/DDBJ databases">
        <title>Mucilaginibacter sp. RS28 isolated from freshwater.</title>
        <authorList>
            <person name="Ko S.-R."/>
        </authorList>
    </citation>
    <scope>NUCLEOTIDE SEQUENCE</scope>
    <source>
        <strain evidence="2">RS28</strain>
    </source>
</reference>
<evidence type="ECO:0000256" key="1">
    <source>
        <dbReference type="SAM" id="Phobius"/>
    </source>
</evidence>
<proteinExistence type="predicted"/>
<keyword evidence="1" id="KW-0472">Membrane</keyword>
<comment type="caution">
    <text evidence="2">The sequence shown here is derived from an EMBL/GenBank/DDBJ whole genome shotgun (WGS) entry which is preliminary data.</text>
</comment>
<sequence length="180" mass="20680">MFTKIEKTLFKKIKESNTDTLFIWNVANVGFPMFTVFITFLFFCYTSKSSAIANYYALIFNGVVPLIAINIIVAASFFLIKFNKEKEEKYGLQTSNTRLKLILYAFGSYLLSSSLFAIQNISSPFLTPWTRWSQITLSFFAVYIALNISNKLFLLQEEMIENSYDKVITDNVKNLKGAIE</sequence>
<keyword evidence="3" id="KW-1185">Reference proteome</keyword>
<evidence type="ECO:0000313" key="3">
    <source>
        <dbReference type="Proteomes" id="UP001139450"/>
    </source>
</evidence>
<protein>
    <submittedName>
        <fullName evidence="2">Uncharacterized protein</fullName>
    </submittedName>
</protein>
<feature type="transmembrane region" description="Helical" evidence="1">
    <location>
        <begin position="21"/>
        <end position="43"/>
    </location>
</feature>
<organism evidence="2 3">
    <name type="scientific">Mucilaginibacter straminoryzae</name>
    <dbReference type="NCBI Taxonomy" id="2932774"/>
    <lineage>
        <taxon>Bacteria</taxon>
        <taxon>Pseudomonadati</taxon>
        <taxon>Bacteroidota</taxon>
        <taxon>Sphingobacteriia</taxon>
        <taxon>Sphingobacteriales</taxon>
        <taxon>Sphingobacteriaceae</taxon>
        <taxon>Mucilaginibacter</taxon>
    </lineage>
</organism>
<gene>
    <name evidence="2" type="ORF">MUY27_13960</name>
</gene>
<feature type="transmembrane region" description="Helical" evidence="1">
    <location>
        <begin position="101"/>
        <end position="119"/>
    </location>
</feature>
<feature type="transmembrane region" description="Helical" evidence="1">
    <location>
        <begin position="55"/>
        <end position="80"/>
    </location>
</feature>